<dbReference type="Proteomes" id="UP001157138">
    <property type="component" value="Unassembled WGS sequence"/>
</dbReference>
<comment type="caution">
    <text evidence="1">The sequence shown here is derived from an EMBL/GenBank/DDBJ whole genome shotgun (WGS) entry which is preliminary data.</text>
</comment>
<evidence type="ECO:0000313" key="1">
    <source>
        <dbReference type="EMBL" id="GLT20503.1"/>
    </source>
</evidence>
<proteinExistence type="predicted"/>
<sequence>MELKKIGEYKLKPEAIKTHPVILCGECYGETKAITEYRDTSSSVDCEELSVIHVHFEELHVSQCCRELLVLVNNDEDELTSDDAYEYKRL</sequence>
<protein>
    <submittedName>
        <fullName evidence="1">Uncharacterized protein</fullName>
    </submittedName>
</protein>
<evidence type="ECO:0000313" key="2">
    <source>
        <dbReference type="Proteomes" id="UP001157138"/>
    </source>
</evidence>
<organism evidence="1 2">
    <name type="scientific">Vibrio zhanjiangensis</name>
    <dbReference type="NCBI Taxonomy" id="1046128"/>
    <lineage>
        <taxon>Bacteria</taxon>
        <taxon>Pseudomonadati</taxon>
        <taxon>Pseudomonadota</taxon>
        <taxon>Gammaproteobacteria</taxon>
        <taxon>Vibrionales</taxon>
        <taxon>Vibrionaceae</taxon>
        <taxon>Vibrio</taxon>
    </lineage>
</organism>
<dbReference type="RefSeq" id="WP_284194332.1">
    <property type="nucleotide sequence ID" value="NZ_BSPW01000124.1"/>
</dbReference>
<dbReference type="EMBL" id="BSPW01000124">
    <property type="protein sequence ID" value="GLT20503.1"/>
    <property type="molecule type" value="Genomic_DNA"/>
</dbReference>
<keyword evidence="2" id="KW-1185">Reference proteome</keyword>
<gene>
    <name evidence="1" type="ORF">GCM10007938_42880</name>
</gene>
<reference evidence="2" key="1">
    <citation type="journal article" date="2019" name="Int. J. Syst. Evol. Microbiol.">
        <title>The Global Catalogue of Microorganisms (GCM) 10K type strain sequencing project: providing services to taxonomists for standard genome sequencing and annotation.</title>
        <authorList>
            <consortium name="The Broad Institute Genomics Platform"/>
            <consortium name="The Broad Institute Genome Sequencing Center for Infectious Disease"/>
            <person name="Wu L."/>
            <person name="Ma J."/>
        </authorList>
    </citation>
    <scope>NUCLEOTIDE SEQUENCE [LARGE SCALE GENOMIC DNA]</scope>
    <source>
        <strain evidence="2">NBRC 108723</strain>
    </source>
</reference>
<name>A0ABQ6F4N6_9VIBR</name>
<accession>A0ABQ6F4N6</accession>